<name>A0AAV0GIW8_9ASTE</name>
<dbReference type="Proteomes" id="UP001152523">
    <property type="component" value="Unassembled WGS sequence"/>
</dbReference>
<dbReference type="EMBL" id="CAMAPF010001140">
    <property type="protein sequence ID" value="CAH9147905.1"/>
    <property type="molecule type" value="Genomic_DNA"/>
</dbReference>
<evidence type="ECO:0000256" key="1">
    <source>
        <dbReference type="SAM" id="MobiDB-lite"/>
    </source>
</evidence>
<dbReference type="AlphaFoldDB" id="A0AAV0GIW8"/>
<comment type="caution">
    <text evidence="2">The sequence shown here is derived from an EMBL/GenBank/DDBJ whole genome shotgun (WGS) entry which is preliminary data.</text>
</comment>
<evidence type="ECO:0000313" key="2">
    <source>
        <dbReference type="EMBL" id="CAH9147905.1"/>
    </source>
</evidence>
<proteinExistence type="predicted"/>
<protein>
    <submittedName>
        <fullName evidence="2">Uncharacterized protein</fullName>
    </submittedName>
</protein>
<accession>A0AAV0GIW8</accession>
<sequence length="80" mass="7892">MYGPTYSYMAHHGGYASMATPPPPPSWYDPSHWGTFGASGSGGGGFDDGTGGETTMGEGGMEGGMGGGFGGSYYGGEGGH</sequence>
<gene>
    <name evidence="2" type="ORF">CEPIT_LOCUS44087</name>
</gene>
<feature type="region of interest" description="Disordered" evidence="1">
    <location>
        <begin position="29"/>
        <end position="80"/>
    </location>
</feature>
<reference evidence="2" key="1">
    <citation type="submission" date="2022-07" db="EMBL/GenBank/DDBJ databases">
        <authorList>
            <person name="Macas J."/>
            <person name="Novak P."/>
            <person name="Neumann P."/>
        </authorList>
    </citation>
    <scope>NUCLEOTIDE SEQUENCE</scope>
</reference>
<feature type="compositionally biased region" description="Gly residues" evidence="1">
    <location>
        <begin position="37"/>
        <end position="80"/>
    </location>
</feature>
<organism evidence="2 3">
    <name type="scientific">Cuscuta epithymum</name>
    <dbReference type="NCBI Taxonomy" id="186058"/>
    <lineage>
        <taxon>Eukaryota</taxon>
        <taxon>Viridiplantae</taxon>
        <taxon>Streptophyta</taxon>
        <taxon>Embryophyta</taxon>
        <taxon>Tracheophyta</taxon>
        <taxon>Spermatophyta</taxon>
        <taxon>Magnoliopsida</taxon>
        <taxon>eudicotyledons</taxon>
        <taxon>Gunneridae</taxon>
        <taxon>Pentapetalae</taxon>
        <taxon>asterids</taxon>
        <taxon>lamiids</taxon>
        <taxon>Solanales</taxon>
        <taxon>Convolvulaceae</taxon>
        <taxon>Cuscuteae</taxon>
        <taxon>Cuscuta</taxon>
        <taxon>Cuscuta subgen. Cuscuta</taxon>
    </lineage>
</organism>
<evidence type="ECO:0000313" key="3">
    <source>
        <dbReference type="Proteomes" id="UP001152523"/>
    </source>
</evidence>
<keyword evidence="3" id="KW-1185">Reference proteome</keyword>